<evidence type="ECO:0000313" key="2">
    <source>
        <dbReference type="Proteomes" id="UP000247233"/>
    </source>
</evidence>
<evidence type="ECO:0000313" key="1">
    <source>
        <dbReference type="EMBL" id="PWY88285.1"/>
    </source>
</evidence>
<dbReference type="SUPFAM" id="SSF54427">
    <property type="entry name" value="NTF2-like"/>
    <property type="match status" value="1"/>
</dbReference>
<name>A0A317WQE8_9EURO</name>
<dbReference type="PANTHER" id="PTHR38436">
    <property type="entry name" value="POLYKETIDE CYCLASE SNOAL-LIKE DOMAIN"/>
    <property type="match status" value="1"/>
</dbReference>
<reference evidence="1 2" key="1">
    <citation type="submission" date="2016-12" db="EMBL/GenBank/DDBJ databases">
        <title>The genomes of Aspergillus section Nigri reveals drivers in fungal speciation.</title>
        <authorList>
            <consortium name="DOE Joint Genome Institute"/>
            <person name="Vesth T.C."/>
            <person name="Nybo J."/>
            <person name="Theobald S."/>
            <person name="Brandl J."/>
            <person name="Frisvad J.C."/>
            <person name="Nielsen K.F."/>
            <person name="Lyhne E.K."/>
            <person name="Kogle M.E."/>
            <person name="Kuo A."/>
            <person name="Riley R."/>
            <person name="Clum A."/>
            <person name="Nolan M."/>
            <person name="Lipzen A."/>
            <person name="Salamov A."/>
            <person name="Henrissat B."/>
            <person name="Wiebenga A."/>
            <person name="De Vries R.P."/>
            <person name="Grigoriev I.V."/>
            <person name="Mortensen U.H."/>
            <person name="Andersen M.R."/>
            <person name="Baker S.E."/>
        </authorList>
    </citation>
    <scope>NUCLEOTIDE SEQUENCE [LARGE SCALE GENOMIC DNA]</scope>
    <source>
        <strain evidence="1 2">CBS 117.55</strain>
    </source>
</reference>
<dbReference type="STRING" id="1448321.A0A317WQE8"/>
<protein>
    <recommendedName>
        <fullName evidence="3">Carboxymethylenebutenolidase</fullName>
    </recommendedName>
</protein>
<dbReference type="Proteomes" id="UP000247233">
    <property type="component" value="Unassembled WGS sequence"/>
</dbReference>
<evidence type="ECO:0008006" key="3">
    <source>
        <dbReference type="Google" id="ProtNLM"/>
    </source>
</evidence>
<comment type="caution">
    <text evidence="1">The sequence shown here is derived from an EMBL/GenBank/DDBJ whole genome shotgun (WGS) entry which is preliminary data.</text>
</comment>
<dbReference type="EMBL" id="MSFL01000005">
    <property type="protein sequence ID" value="PWY88285.1"/>
    <property type="molecule type" value="Genomic_DNA"/>
</dbReference>
<dbReference type="AlphaFoldDB" id="A0A317WQE8"/>
<gene>
    <name evidence="1" type="ORF">BO70DRAFT_331598</name>
</gene>
<dbReference type="Gene3D" id="3.10.450.50">
    <property type="match status" value="1"/>
</dbReference>
<dbReference type="RefSeq" id="XP_025401821.1">
    <property type="nucleotide sequence ID" value="XM_025540882.1"/>
</dbReference>
<proteinExistence type="predicted"/>
<dbReference type="VEuPathDB" id="FungiDB:BO70DRAFT_331598"/>
<organism evidence="1 2">
    <name type="scientific">Aspergillus heteromorphus CBS 117.55</name>
    <dbReference type="NCBI Taxonomy" id="1448321"/>
    <lineage>
        <taxon>Eukaryota</taxon>
        <taxon>Fungi</taxon>
        <taxon>Dikarya</taxon>
        <taxon>Ascomycota</taxon>
        <taxon>Pezizomycotina</taxon>
        <taxon>Eurotiomycetes</taxon>
        <taxon>Eurotiomycetidae</taxon>
        <taxon>Eurotiales</taxon>
        <taxon>Aspergillaceae</taxon>
        <taxon>Aspergillus</taxon>
        <taxon>Aspergillus subgen. Circumdati</taxon>
    </lineage>
</organism>
<sequence>MAAESRWHTCAQPTNMGHGIILQRPLSRCGRGPGLILIVPASLADCEATNSSLDPRPLQKWAEEGYTVMQITLDAESSADEDNVCRKVKSVTDILSALNECSRNDHFGLLVYGSQLDYTPSFTTTLQRITQSGPIAAIVYHSFWETPSQSSIPSLIHLPDSNNPPQPPTPQTIMYTYPDAISPGFIVPGHENFKYITAGVAHTRTLTFLKHQLKGPYFDLEKIWAEHTRHEFEDRSVEKTMATMVDEPYVNHIPTMTGGIGRARLSNFYLNHFIFKNPDDTALELISRTVGVDRIVDEFIFSFTHDKEVDWLHNSRNPPTHKTLQIPFTSVVNIRGDRLYHEHIAWDQATVLTQLGLLPQWLPFPYALPGEKLPARGKRFEYRVPAAGAETADKLRDGGAVESNKMLALGEGGAVREVDDI</sequence>
<keyword evidence="2" id="KW-1185">Reference proteome</keyword>
<dbReference type="InterPro" id="IPR009959">
    <property type="entry name" value="Cyclase_SnoaL-like"/>
</dbReference>
<accession>A0A317WQE8</accession>
<dbReference type="OrthoDB" id="5440at2759"/>
<dbReference type="InterPro" id="IPR032710">
    <property type="entry name" value="NTF2-like_dom_sf"/>
</dbReference>
<dbReference type="GO" id="GO:0030638">
    <property type="term" value="P:polyketide metabolic process"/>
    <property type="evidence" value="ECO:0007669"/>
    <property type="project" value="InterPro"/>
</dbReference>
<dbReference type="PANTHER" id="PTHR38436:SF3">
    <property type="entry name" value="CARBOXYMETHYLENEBUTENOLIDASE-RELATED"/>
    <property type="match status" value="1"/>
</dbReference>
<dbReference type="GeneID" id="37063119"/>